<evidence type="ECO:0000256" key="7">
    <source>
        <dbReference type="ARBA" id="ARBA00022840"/>
    </source>
</evidence>
<protein>
    <recommendedName>
        <fullName evidence="12">Ribose-phosphate pyrophosphokinase</fullName>
        <shortName evidence="12">RPPK</shortName>
        <ecNumber evidence="12">2.7.6.1</ecNumber>
    </recommendedName>
    <alternativeName>
        <fullName evidence="12">5-phospho-D-ribosyl alpha-1-diphosphate synthase</fullName>
    </alternativeName>
    <alternativeName>
        <fullName evidence="12">Phosphoribosyl diphosphate synthase</fullName>
    </alternativeName>
    <alternativeName>
        <fullName evidence="12">Phosphoribosyl pyrophosphate synthase</fullName>
        <shortName evidence="12">P-Rib-PP synthase</shortName>
        <shortName evidence="12">PRPP synthase</shortName>
        <shortName evidence="12">PRPPase</shortName>
    </alternativeName>
</protein>
<proteinExistence type="inferred from homology"/>
<evidence type="ECO:0000256" key="12">
    <source>
        <dbReference type="HAMAP-Rule" id="MF_00583"/>
    </source>
</evidence>
<keyword evidence="4 12" id="KW-0545">Nucleotide biosynthesis</keyword>
<dbReference type="AlphaFoldDB" id="A0A892ZD78"/>
<dbReference type="UniPathway" id="UPA00087">
    <property type="reaction ID" value="UER00172"/>
</dbReference>
<feature type="binding site" evidence="12">
    <location>
        <position position="134"/>
    </location>
    <ligand>
        <name>Mg(2+)</name>
        <dbReference type="ChEBI" id="CHEBI:18420"/>
    </ligand>
</feature>
<dbReference type="GO" id="GO:0016301">
    <property type="term" value="F:kinase activity"/>
    <property type="evidence" value="ECO:0007669"/>
    <property type="project" value="UniProtKB-KW"/>
</dbReference>
<keyword evidence="7 12" id="KW-0067">ATP-binding</keyword>
<dbReference type="GO" id="GO:0004749">
    <property type="term" value="F:ribose phosphate diphosphokinase activity"/>
    <property type="evidence" value="ECO:0007669"/>
    <property type="project" value="UniProtKB-UniRule"/>
</dbReference>
<dbReference type="Gene3D" id="3.40.50.2020">
    <property type="match status" value="2"/>
</dbReference>
<keyword evidence="15" id="KW-1185">Reference proteome</keyword>
<keyword evidence="3 12" id="KW-0479">Metal-binding</keyword>
<dbReference type="SUPFAM" id="SSF53271">
    <property type="entry name" value="PRTase-like"/>
    <property type="match status" value="1"/>
</dbReference>
<keyword evidence="2 12" id="KW-0808">Transferase</keyword>
<dbReference type="PROSITE" id="PS00114">
    <property type="entry name" value="PRPP_SYNTHASE"/>
    <property type="match status" value="1"/>
</dbReference>
<dbReference type="NCBIfam" id="NF002320">
    <property type="entry name" value="PRK01259.1"/>
    <property type="match status" value="1"/>
</dbReference>
<evidence type="ECO:0000256" key="2">
    <source>
        <dbReference type="ARBA" id="ARBA00022679"/>
    </source>
</evidence>
<evidence type="ECO:0000256" key="6">
    <source>
        <dbReference type="ARBA" id="ARBA00022777"/>
    </source>
</evidence>
<keyword evidence="5 12" id="KW-0547">Nucleotide-binding</keyword>
<dbReference type="InterPro" id="IPR000836">
    <property type="entry name" value="PRTase_dom"/>
</dbReference>
<dbReference type="Pfam" id="PF13793">
    <property type="entry name" value="Pribosyltran_N"/>
    <property type="match status" value="1"/>
</dbReference>
<comment type="subcellular location">
    <subcellularLocation>
        <location evidence="12">Cytoplasm</location>
    </subcellularLocation>
</comment>
<sequence length="328" mass="35475">MAAYDSLMVFTGNANPTLASNVVKHLDISLGRASVSKFSDGEIAIELLENVRGRDVFILQPTCAPTNDNLMEVLAMADALKRASAGRITAAIPYFGYARQDRRPRSVRVPISAKLVANMLYSAGIDRVLTVDLHADQIQGFFDIPVDNIYATPILIHDIEKQRIENLTVVSPDIGGVVRARAVAKVLNADLAIIDKRRPKANVAEVMNIIGDIQGRTCLIVDDMIDTANTLCKAASALKERGAERVLAYATHPVFSGEAVNRIASSDIDQVVVTDTIPLSEAAHACGRIRQVTIAGLLAETVRRISNEESVSYLFNEDLVAPGALFLP</sequence>
<dbReference type="GO" id="GO:0005524">
    <property type="term" value="F:ATP binding"/>
    <property type="evidence" value="ECO:0007669"/>
    <property type="project" value="UniProtKB-KW"/>
</dbReference>
<evidence type="ECO:0000256" key="4">
    <source>
        <dbReference type="ARBA" id="ARBA00022727"/>
    </source>
</evidence>
<dbReference type="PANTHER" id="PTHR10210">
    <property type="entry name" value="RIBOSE-PHOSPHATE DIPHOSPHOKINASE FAMILY MEMBER"/>
    <property type="match status" value="1"/>
</dbReference>
<evidence type="ECO:0000313" key="14">
    <source>
        <dbReference type="EMBL" id="QRQ81001.1"/>
    </source>
</evidence>
<comment type="catalytic activity">
    <reaction evidence="9 12">
        <text>D-ribose 5-phosphate + ATP = 5-phospho-alpha-D-ribose 1-diphosphate + AMP + H(+)</text>
        <dbReference type="Rhea" id="RHEA:15609"/>
        <dbReference type="ChEBI" id="CHEBI:15378"/>
        <dbReference type="ChEBI" id="CHEBI:30616"/>
        <dbReference type="ChEBI" id="CHEBI:58017"/>
        <dbReference type="ChEBI" id="CHEBI:78346"/>
        <dbReference type="ChEBI" id="CHEBI:456215"/>
        <dbReference type="EC" id="2.7.6.1"/>
    </reaction>
</comment>
<dbReference type="InterPro" id="IPR005946">
    <property type="entry name" value="Rib-P_diPkinase"/>
</dbReference>
<dbReference type="InterPro" id="IPR000842">
    <property type="entry name" value="PRib_PP_synth_CS"/>
</dbReference>
<dbReference type="EMBL" id="CP069798">
    <property type="protein sequence ID" value="QRQ81001.1"/>
    <property type="molecule type" value="Genomic_DNA"/>
</dbReference>
<feature type="active site" evidence="12">
    <location>
        <position position="196"/>
    </location>
</feature>
<feature type="binding site" evidence="12">
    <location>
        <begin position="226"/>
        <end position="230"/>
    </location>
    <ligand>
        <name>D-ribose 5-phosphate</name>
        <dbReference type="ChEBI" id="CHEBI:78346"/>
    </ligand>
</feature>
<evidence type="ECO:0000259" key="13">
    <source>
        <dbReference type="Pfam" id="PF13793"/>
    </source>
</evidence>
<evidence type="ECO:0000256" key="1">
    <source>
        <dbReference type="ARBA" id="ARBA00004996"/>
    </source>
</evidence>
<dbReference type="CDD" id="cd06223">
    <property type="entry name" value="PRTases_typeI"/>
    <property type="match status" value="1"/>
</dbReference>
<dbReference type="GO" id="GO:0005737">
    <property type="term" value="C:cytoplasm"/>
    <property type="evidence" value="ECO:0007669"/>
    <property type="project" value="UniProtKB-SubCell"/>
</dbReference>
<keyword evidence="8 12" id="KW-0460">Magnesium</keyword>
<dbReference type="Pfam" id="PF14572">
    <property type="entry name" value="Pribosyl_synth"/>
    <property type="match status" value="1"/>
</dbReference>
<dbReference type="InterPro" id="IPR029099">
    <property type="entry name" value="Pribosyltran_N"/>
</dbReference>
<dbReference type="GO" id="GO:0006164">
    <property type="term" value="P:purine nucleotide biosynthetic process"/>
    <property type="evidence" value="ECO:0007669"/>
    <property type="project" value="TreeGrafter"/>
</dbReference>
<dbReference type="GO" id="GO:0000287">
    <property type="term" value="F:magnesium ion binding"/>
    <property type="evidence" value="ECO:0007669"/>
    <property type="project" value="UniProtKB-UniRule"/>
</dbReference>
<comment type="function">
    <text evidence="10 12">Involved in the biosynthesis of the central metabolite phospho-alpha-D-ribosyl-1-pyrophosphate (PRPP) via the transfer of pyrophosphoryl group from ATP to 1-hydroxyl of ribose-5-phosphate (Rib-5-P).</text>
</comment>
<evidence type="ECO:0000256" key="3">
    <source>
        <dbReference type="ARBA" id="ARBA00022723"/>
    </source>
</evidence>
<dbReference type="InterPro" id="IPR037515">
    <property type="entry name" value="Rib-P_diPkinase_bac"/>
</dbReference>
<dbReference type="FunFam" id="3.40.50.2020:FF:000001">
    <property type="entry name" value="Ribose-phosphate pyrophosphokinase"/>
    <property type="match status" value="1"/>
</dbReference>
<feature type="binding site" evidence="12">
    <location>
        <position position="173"/>
    </location>
    <ligand>
        <name>Mg(2+)</name>
        <dbReference type="ChEBI" id="CHEBI:18420"/>
    </ligand>
</feature>
<evidence type="ECO:0000256" key="11">
    <source>
        <dbReference type="ARBA" id="ARBA00061444"/>
    </source>
</evidence>
<comment type="subunit">
    <text evidence="12">Homohexamer.</text>
</comment>
<evidence type="ECO:0000313" key="15">
    <source>
        <dbReference type="Proteomes" id="UP000653156"/>
    </source>
</evidence>
<evidence type="ECO:0000256" key="8">
    <source>
        <dbReference type="ARBA" id="ARBA00022842"/>
    </source>
</evidence>
<dbReference type="KEGG" id="ptes:JQU52_09695"/>
<accession>A0A892ZD78</accession>
<dbReference type="Proteomes" id="UP000653156">
    <property type="component" value="Chromosome"/>
</dbReference>
<feature type="binding site" evidence="12">
    <location>
        <position position="198"/>
    </location>
    <ligand>
        <name>D-ribose 5-phosphate</name>
        <dbReference type="ChEBI" id="CHEBI:78346"/>
    </ligand>
</feature>
<keyword evidence="6 12" id="KW-0418">Kinase</keyword>
<gene>
    <name evidence="12" type="primary">prs</name>
    <name evidence="14" type="ORF">JQU52_09695</name>
</gene>
<comment type="similarity">
    <text evidence="11 12">Belongs to the ribose-phosphate pyrophosphokinase family. Class I subfamily.</text>
</comment>
<evidence type="ECO:0000256" key="9">
    <source>
        <dbReference type="ARBA" id="ARBA00049535"/>
    </source>
</evidence>
<dbReference type="GO" id="GO:0006015">
    <property type="term" value="P:5-phosphoribose 1-diphosphate biosynthetic process"/>
    <property type="evidence" value="ECO:0007669"/>
    <property type="project" value="UniProtKB-UniRule"/>
</dbReference>
<feature type="binding site" evidence="12">
    <location>
        <begin position="99"/>
        <end position="100"/>
    </location>
    <ligand>
        <name>ATP</name>
        <dbReference type="ChEBI" id="CHEBI:30616"/>
    </ligand>
</feature>
<dbReference type="PANTHER" id="PTHR10210:SF41">
    <property type="entry name" value="RIBOSE-PHOSPHATE PYROPHOSPHOKINASE 1, CHLOROPLASTIC"/>
    <property type="match status" value="1"/>
</dbReference>
<comment type="pathway">
    <text evidence="1 12">Metabolic intermediate biosynthesis; 5-phospho-alpha-D-ribose 1-diphosphate biosynthesis; 5-phospho-alpha-D-ribose 1-diphosphate from D-ribose 5-phosphate (route I): step 1/1.</text>
</comment>
<dbReference type="NCBIfam" id="TIGR01251">
    <property type="entry name" value="ribP_PPkin"/>
    <property type="match status" value="1"/>
</dbReference>
<dbReference type="InterPro" id="IPR029057">
    <property type="entry name" value="PRTase-like"/>
</dbReference>
<dbReference type="GO" id="GO:0002189">
    <property type="term" value="C:ribose phosphate diphosphokinase complex"/>
    <property type="evidence" value="ECO:0007669"/>
    <property type="project" value="TreeGrafter"/>
</dbReference>
<dbReference type="RefSeq" id="WP_230338285.1">
    <property type="nucleotide sequence ID" value="NZ_CP069798.1"/>
</dbReference>
<feature type="binding site" evidence="12">
    <location>
        <position position="222"/>
    </location>
    <ligand>
        <name>D-ribose 5-phosphate</name>
        <dbReference type="ChEBI" id="CHEBI:78346"/>
    </ligand>
</feature>
<evidence type="ECO:0000256" key="5">
    <source>
        <dbReference type="ARBA" id="ARBA00022741"/>
    </source>
</evidence>
<evidence type="ECO:0000256" key="10">
    <source>
        <dbReference type="ARBA" id="ARBA00054914"/>
    </source>
</evidence>
<feature type="binding site" evidence="12">
    <location>
        <begin position="40"/>
        <end position="42"/>
    </location>
    <ligand>
        <name>ATP</name>
        <dbReference type="ChEBI" id="CHEBI:30616"/>
    </ligand>
</feature>
<keyword evidence="12" id="KW-0963">Cytoplasm</keyword>
<dbReference type="EC" id="2.7.6.1" evidence="12"/>
<name>A0A892ZD78_9NEIS</name>
<dbReference type="SMART" id="SM01400">
    <property type="entry name" value="Pribosyltran_N"/>
    <property type="match status" value="1"/>
</dbReference>
<reference evidence="14" key="1">
    <citation type="submission" date="2021-02" db="EMBL/GenBank/DDBJ databases">
        <title>Neisseriaceae sp. 26B isolated from the cloaca of a Common Toad-headed Turtle (Mesoclemmys nasuta).</title>
        <authorList>
            <person name="Spergser J."/>
            <person name="Busse H.-J."/>
        </authorList>
    </citation>
    <scope>NUCLEOTIDE SEQUENCE</scope>
    <source>
        <strain evidence="14">26B</strain>
    </source>
</reference>
<feature type="domain" description="Ribose-phosphate pyrophosphokinase N-terminal" evidence="13">
    <location>
        <begin position="7"/>
        <end position="124"/>
    </location>
</feature>
<organism evidence="14 15">
    <name type="scientific">Paralysiella testudinis</name>
    <dbReference type="NCBI Taxonomy" id="2809020"/>
    <lineage>
        <taxon>Bacteria</taxon>
        <taxon>Pseudomonadati</taxon>
        <taxon>Pseudomonadota</taxon>
        <taxon>Betaproteobacteria</taxon>
        <taxon>Neisseriales</taxon>
        <taxon>Neisseriaceae</taxon>
        <taxon>Paralysiella</taxon>
    </lineage>
</organism>
<dbReference type="GO" id="GO:0009156">
    <property type="term" value="P:ribonucleoside monophosphate biosynthetic process"/>
    <property type="evidence" value="ECO:0007669"/>
    <property type="project" value="InterPro"/>
</dbReference>
<dbReference type="HAMAP" id="MF_00583_B">
    <property type="entry name" value="RibP_PPkinase_B"/>
    <property type="match status" value="1"/>
</dbReference>
<comment type="cofactor">
    <cofactor evidence="12">
        <name>Mg(2+)</name>
        <dbReference type="ChEBI" id="CHEBI:18420"/>
    </cofactor>
    <text evidence="12">Binds 2 Mg(2+) ions per subunit.</text>
</comment>